<organism evidence="2 3">
    <name type="scientific">Spectribacter acetivorans</name>
    <dbReference type="NCBI Taxonomy" id="3075603"/>
    <lineage>
        <taxon>Bacteria</taxon>
        <taxon>Pseudomonadati</taxon>
        <taxon>Pseudomonadota</taxon>
        <taxon>Gammaproteobacteria</taxon>
        <taxon>Salinisphaerales</taxon>
        <taxon>Salinisphaeraceae</taxon>
        <taxon>Spectribacter</taxon>
    </lineage>
</organism>
<sequence>MMDNDQAVELPGWRWGPFTFRLPFYHTKLYWPEFLQGVALASATGLALVPIMTGHFGLTFEQAVAMSLVHMFLIAIAPIAFGEPYAPGWVTPALPLVLTFVLGGYDTPVERFQAMTALTLVLTAMLAVLGITGLGKRFMEWLPNALKAAIILGAAIAAFKRVFVDDVDDYLLAQPISITLACAVCLIFMFSIPFRSLKLRSPMLTRLASLGLLPGFLVAAAVGPLVGEVSYDIQWGILLPPVNEAFAKASPFVIGWPSWDMFVAAVPLSLITYILLFGDLVTGNEIIHQAEDDRRDDPINIDTSRTHLSLGIRNGLMGILAPFFPTQGSLWTGVQVIIVQRWREGRAGMNSLYSGTASYYFMGLPFIFFLLPLLTGLQPLLGIALCLTLLLTGFACAYVAMAMCTHPTERGVVLLTAVAIAVFPAWIALLLGLVATLVLIGGSDAEAMEEKVAAEEAKLRQKA</sequence>
<accession>A0ABU3BBP4</accession>
<keyword evidence="3" id="KW-1185">Reference proteome</keyword>
<keyword evidence="1" id="KW-1133">Transmembrane helix</keyword>
<feature type="transmembrane region" description="Helical" evidence="1">
    <location>
        <begin position="380"/>
        <end position="400"/>
    </location>
</feature>
<dbReference type="Proteomes" id="UP001259982">
    <property type="component" value="Unassembled WGS sequence"/>
</dbReference>
<comment type="caution">
    <text evidence="2">The sequence shown here is derived from an EMBL/GenBank/DDBJ whole genome shotgun (WGS) entry which is preliminary data.</text>
</comment>
<gene>
    <name evidence="2" type="ORF">RM531_13635</name>
</gene>
<protein>
    <recommendedName>
        <fullName evidence="4">Xanthine/uracil/vitamin C permease</fullName>
    </recommendedName>
</protein>
<reference evidence="2 3" key="1">
    <citation type="submission" date="2023-09" db="EMBL/GenBank/DDBJ databases">
        <authorList>
            <person name="Rey-Velasco X."/>
        </authorList>
    </citation>
    <scope>NUCLEOTIDE SEQUENCE [LARGE SCALE GENOMIC DNA]</scope>
    <source>
        <strain evidence="2 3">P385</strain>
    </source>
</reference>
<feature type="transmembrane region" description="Helical" evidence="1">
    <location>
        <begin position="351"/>
        <end position="374"/>
    </location>
</feature>
<feature type="transmembrane region" description="Helical" evidence="1">
    <location>
        <begin position="146"/>
        <end position="164"/>
    </location>
</feature>
<dbReference type="RefSeq" id="WP_311659994.1">
    <property type="nucleotide sequence ID" value="NZ_JAVRHY010000015.1"/>
</dbReference>
<feature type="transmembrane region" description="Helical" evidence="1">
    <location>
        <begin position="63"/>
        <end position="81"/>
    </location>
</feature>
<feature type="transmembrane region" description="Helical" evidence="1">
    <location>
        <begin position="412"/>
        <end position="440"/>
    </location>
</feature>
<feature type="transmembrane region" description="Helical" evidence="1">
    <location>
        <begin position="204"/>
        <end position="226"/>
    </location>
</feature>
<keyword evidence="1" id="KW-0812">Transmembrane</keyword>
<proteinExistence type="predicted"/>
<evidence type="ECO:0000313" key="3">
    <source>
        <dbReference type="Proteomes" id="UP001259982"/>
    </source>
</evidence>
<keyword evidence="1" id="KW-0472">Membrane</keyword>
<feature type="transmembrane region" description="Helical" evidence="1">
    <location>
        <begin position="112"/>
        <end position="134"/>
    </location>
</feature>
<name>A0ABU3BBP4_9GAMM</name>
<feature type="transmembrane region" description="Helical" evidence="1">
    <location>
        <begin position="261"/>
        <end position="281"/>
    </location>
</feature>
<evidence type="ECO:0000313" key="2">
    <source>
        <dbReference type="EMBL" id="MDT0619515.1"/>
    </source>
</evidence>
<evidence type="ECO:0008006" key="4">
    <source>
        <dbReference type="Google" id="ProtNLM"/>
    </source>
</evidence>
<evidence type="ECO:0000256" key="1">
    <source>
        <dbReference type="SAM" id="Phobius"/>
    </source>
</evidence>
<feature type="transmembrane region" description="Helical" evidence="1">
    <location>
        <begin position="34"/>
        <end position="51"/>
    </location>
</feature>
<feature type="transmembrane region" description="Helical" evidence="1">
    <location>
        <begin position="170"/>
        <end position="192"/>
    </location>
</feature>
<dbReference type="EMBL" id="JAVRHY010000015">
    <property type="protein sequence ID" value="MDT0619515.1"/>
    <property type="molecule type" value="Genomic_DNA"/>
</dbReference>